<dbReference type="Proteomes" id="UP001317191">
    <property type="component" value="Unassembled WGS sequence"/>
</dbReference>
<accession>A0ABT0TKP0</accession>
<dbReference type="PROSITE" id="PS51186">
    <property type="entry name" value="GNAT"/>
    <property type="match status" value="1"/>
</dbReference>
<dbReference type="RefSeq" id="WP_250590777.1">
    <property type="nucleotide sequence ID" value="NZ_JAMLJM010000001.1"/>
</dbReference>
<dbReference type="EMBL" id="JAMLJM010000001">
    <property type="protein sequence ID" value="MCL9808027.1"/>
    <property type="molecule type" value="Genomic_DNA"/>
</dbReference>
<keyword evidence="3" id="KW-1185">Reference proteome</keyword>
<dbReference type="Gene3D" id="3.40.630.30">
    <property type="match status" value="1"/>
</dbReference>
<name>A0ABT0TKP0_9FLAO</name>
<dbReference type="InterPro" id="IPR000182">
    <property type="entry name" value="GNAT_dom"/>
</dbReference>
<dbReference type="Pfam" id="PF00583">
    <property type="entry name" value="Acetyltransf_1"/>
    <property type="match status" value="1"/>
</dbReference>
<evidence type="ECO:0000313" key="2">
    <source>
        <dbReference type="EMBL" id="MCL9808027.1"/>
    </source>
</evidence>
<organism evidence="2 3">
    <name type="scientific">Flavobacterium luminosum</name>
    <dbReference type="NCBI Taxonomy" id="2949086"/>
    <lineage>
        <taxon>Bacteria</taxon>
        <taxon>Pseudomonadati</taxon>
        <taxon>Bacteroidota</taxon>
        <taxon>Flavobacteriia</taxon>
        <taxon>Flavobacteriales</taxon>
        <taxon>Flavobacteriaceae</taxon>
        <taxon>Flavobacterium</taxon>
    </lineage>
</organism>
<sequence>MIEIKKITATETYAVRQPVLRPGKPIESCQFEGDDLKTTTHFGLFKEQTLIGVVSVFEVTHKDFEAKKQFQVRGMAILENEQNKGYGNLLITEVEKLAHKNKIEIIWFNAREKAVNFYQKMGYTILGTLFDIPNVGPHYVMWKQL</sequence>
<reference evidence="2 3" key="1">
    <citation type="submission" date="2022-05" db="EMBL/GenBank/DDBJ databases">
        <title>Flavobacterium sp., isolated from activated sludge.</title>
        <authorList>
            <person name="Ran Q."/>
        </authorList>
    </citation>
    <scope>NUCLEOTIDE SEQUENCE [LARGE SCALE GENOMIC DNA]</scope>
    <source>
        <strain evidence="2 3">HXWNR70</strain>
    </source>
</reference>
<protein>
    <submittedName>
        <fullName evidence="2">GNAT family N-acetyltransferase</fullName>
    </submittedName>
</protein>
<proteinExistence type="predicted"/>
<evidence type="ECO:0000259" key="1">
    <source>
        <dbReference type="PROSITE" id="PS51186"/>
    </source>
</evidence>
<gene>
    <name evidence="2" type="ORF">NAT50_01505</name>
</gene>
<evidence type="ECO:0000313" key="3">
    <source>
        <dbReference type="Proteomes" id="UP001317191"/>
    </source>
</evidence>
<comment type="caution">
    <text evidence="2">The sequence shown here is derived from an EMBL/GenBank/DDBJ whole genome shotgun (WGS) entry which is preliminary data.</text>
</comment>
<dbReference type="InterPro" id="IPR016181">
    <property type="entry name" value="Acyl_CoA_acyltransferase"/>
</dbReference>
<dbReference type="SUPFAM" id="SSF55729">
    <property type="entry name" value="Acyl-CoA N-acyltransferases (Nat)"/>
    <property type="match status" value="1"/>
</dbReference>
<feature type="domain" description="N-acetyltransferase" evidence="1">
    <location>
        <begin position="2"/>
        <end position="145"/>
    </location>
</feature>